<feature type="domain" description="EGF-like" evidence="5">
    <location>
        <begin position="689"/>
        <end position="731"/>
    </location>
</feature>
<reference evidence="6 7" key="1">
    <citation type="submission" date="2017-09" db="EMBL/GenBank/DDBJ databases">
        <title>Genome sequencing of Besnoitia besnoiti strain Bb-Ger1.</title>
        <authorList>
            <person name="Schares G."/>
            <person name="Venepally P."/>
            <person name="Lorenzi H.A."/>
        </authorList>
    </citation>
    <scope>NUCLEOTIDE SEQUENCE [LARGE SCALE GENOMIC DNA]</scope>
    <source>
        <strain evidence="6 7">Bb-Ger1</strain>
    </source>
</reference>
<dbReference type="RefSeq" id="XP_029217474.1">
    <property type="nucleotide sequence ID" value="XM_029366043.1"/>
</dbReference>
<evidence type="ECO:0000256" key="1">
    <source>
        <dbReference type="ARBA" id="ARBA00022737"/>
    </source>
</evidence>
<feature type="domain" description="EGF-like" evidence="5">
    <location>
        <begin position="819"/>
        <end position="862"/>
    </location>
</feature>
<dbReference type="Proteomes" id="UP000224006">
    <property type="component" value="Chromosome VII"/>
</dbReference>
<sequence>MRVRHWGCRLGQLLVAGGFLVLWAGQGGSAVRWKGYQPRLQAAVPPQGVRGEIDSRRISTEQRERGSTDFGQESALDDEAPLSALEAQIIYTGTGSCSSSPCGQDAYCKDYASGFGCTCHLGFFWDGKTCISIRQHHLCAPGHPQDYVVQNVYSCVCPSGYSTGTATLSNGATVETCMRAAACEPGYYFDGTTCKLATDQLCAPGKLGAQTESGGFTCVCPEGYETQTDTISRNVSVQRCVEDPCTNKCKPGTCRRDTDSELGYACQCLDGYTLKTTAEGQSCEQDPCSKHPCGADSQHHKCTNKGGEVYSCVCAPGYTFNGTTCTIAAADLCDPGTVQPAGDTGGYTCSCPAGYQAQDVVGSDSEGVPRQRCAEDVCYRKCDNGTCVPKSPSTLAGAKYTCSCNKGFTLVEGDKDSRCERDPCAGNPCGPAEDQHVCRRTEDDVGYACKCAPGYTFNGTTCTIAAADLCDPGTVQPAGDTGGYTCSCPAGYQAQDVVGSDSEGVPRQRCAEDVCYRKCDNGTCVPKSPSTLAGAKYTCSCNKGFTLVEGDKDSRCERDPCAGNPCGPAEDQHVCRRTEDDVGYACKCASGFFFNETTCTRATNELCSPGELGEQGKVNEYTCACPPEWVAESFTAAGNVTLQRCSRDVCVGKCSPGDCVAASDNASYTCECPKAHRVAVGADGGEVCRVSACAADPCGAAEAGHECTDTEESGYTCRCALGFFFDGQTCLEASDAQCRPGVLGVQQKPNVYSCVCPQRYRAQSYESGGVILQRCTEDPCFAKCLPGTCTPSEGPEAGFACSCPVGYTAAVGEQGQYCKADPCAKHPCGDKADGHKCSSTADGLSYSCVCAPGFYLNGSSCEAATDALCSPGTIGPQTTTNEYTCVCPPQAEVESFPAPGNVTLQRCVVGSCAGKCGPGTCSRSLASPYGYACDCPDGYSVAVGEAGEECRKNPCLANPCGAPYVGHTCRSLGDSSYSCRCANGYFFNGNACEAATDEMCSPGRLGDETKLNSYVCSCPGGYRREEFEGNGGVTLERCVKDICFGKCEPGDCTRLEGSPPSYTCECPEKYSVLQAPAGESCQADPCSVSPCGPEGQGHVCTNKEGMEYSCVCKSKYYYNGKTCLPFSSTLCSPGSLGTQKRPNEYTCKCPSGYAAEDVPVAEDVTQQKCIKAVCLNKCANGTCVSAFFSRWGYSCHCDDGYDVATGPEGEYCKKDVCAEHPCGDAAEGHTCRGADSDPGYVCTCEMGFYFDGTSCKRVEDAVCQPGTVAALTPNAYTCSCPDKYVEEDFTVAGNVTLQRCVKSICDGKCANGVCSRDSSRTHGFACQCDPGFSVSDGEEGEFCKKDPCTLKPCGEGPPHQCITESETEYSCVCASRYYYDGTKCLLATDDLCDPGELAVVQNPQPNTYACTCPNGFLVEEFPSPKGSLMFQRCKKDACFEKCQHGSCSADDSAPGGYKCSCSPGYSVRSTEDGEHCVADPCSSNPCGSTAAGHQCANQGGMNYACTCAAGHFFNGTTCKVPTNELCEPGELAGDAVNNAYACTCPEEYIMETFTGAGNVTLQRCVKDPCLGKCAPGECTRDRTADFGYVCECTGMYSVAETESGPICRDDPCKVHPCGPSEELHECRNTGGKNYECECAWGYYFNGASCQILSESVCDPGDAVQQVVNEYTCSCPKGHTRDTFESPEGAVLENCVTDTCYQQCQHGTCVRDKSAAFGYQCQCSEGYLVRGGAPSGGGPQCVVDPCAGDACGEPEAVHSCVVTDDLSASCMCNEGFAYNKFIKKCTDQSPCDYGACGPSEGVARCTSSSAGSWSCECRQGFQVAVTSENKQYCVRWSFCDGDPCGPPADGNVCVSALTGYTCRCGSGYTLVREAQPRCERVTAGSPVPEAGGITQGSGEATPGAGGEAPGEDDGTAPGENEEVNQGETG</sequence>
<evidence type="ECO:0000259" key="5">
    <source>
        <dbReference type="PROSITE" id="PS50026"/>
    </source>
</evidence>
<comment type="caution">
    <text evidence="6">The sequence shown here is derived from an EMBL/GenBank/DDBJ whole genome shotgun (WGS) entry which is preliminary data.</text>
</comment>
<keyword evidence="3" id="KW-0245">EGF-like domain</keyword>
<name>A0A2A9M671_BESBE</name>
<dbReference type="EMBL" id="NWUJ01000008">
    <property type="protein sequence ID" value="PFH33465.1"/>
    <property type="molecule type" value="Genomic_DNA"/>
</dbReference>
<dbReference type="VEuPathDB" id="ToxoDB:BESB_076820"/>
<dbReference type="GO" id="GO:0005509">
    <property type="term" value="F:calcium ion binding"/>
    <property type="evidence" value="ECO:0007669"/>
    <property type="project" value="InterPro"/>
</dbReference>
<feature type="region of interest" description="Disordered" evidence="4">
    <location>
        <begin position="51"/>
        <end position="73"/>
    </location>
</feature>
<feature type="domain" description="EGF-like" evidence="5">
    <location>
        <begin position="951"/>
        <end position="993"/>
    </location>
</feature>
<dbReference type="PROSITE" id="PS50026">
    <property type="entry name" value="EGF_3"/>
    <property type="match status" value="12"/>
</dbReference>
<dbReference type="SMART" id="SM00181">
    <property type="entry name" value="EGF"/>
    <property type="match status" value="31"/>
</dbReference>
<accession>A0A2A9M671</accession>
<feature type="domain" description="EGF-like" evidence="5">
    <location>
        <begin position="557"/>
        <end position="600"/>
    </location>
</feature>
<evidence type="ECO:0000256" key="3">
    <source>
        <dbReference type="PROSITE-ProRule" id="PRU00076"/>
    </source>
</evidence>
<dbReference type="STRING" id="94643.A0A2A9M671"/>
<proteinExistence type="predicted"/>
<dbReference type="SMART" id="SM00179">
    <property type="entry name" value="EGF_CA"/>
    <property type="match status" value="11"/>
</dbReference>
<feature type="compositionally biased region" description="Acidic residues" evidence="4">
    <location>
        <begin position="1908"/>
        <end position="1928"/>
    </location>
</feature>
<gene>
    <name evidence="6" type="ORF">BESB_076820</name>
</gene>
<dbReference type="OrthoDB" id="332035at2759"/>
<dbReference type="InterPro" id="IPR001881">
    <property type="entry name" value="EGF-like_Ca-bd_dom"/>
</dbReference>
<feature type="domain" description="EGF-like" evidence="5">
    <location>
        <begin position="1082"/>
        <end position="1124"/>
    </location>
</feature>
<dbReference type="InterPro" id="IPR000742">
    <property type="entry name" value="EGF"/>
</dbReference>
<dbReference type="PANTHER" id="PTHR24033">
    <property type="entry name" value="EGF-LIKE DOMAIN-CONTAINING PROTEIN"/>
    <property type="match status" value="1"/>
</dbReference>
<dbReference type="InterPro" id="IPR009030">
    <property type="entry name" value="Growth_fac_rcpt_cys_sf"/>
</dbReference>
<dbReference type="SUPFAM" id="SSF57196">
    <property type="entry name" value="EGF/Laminin"/>
    <property type="match status" value="1"/>
</dbReference>
<evidence type="ECO:0000256" key="4">
    <source>
        <dbReference type="SAM" id="MobiDB-lite"/>
    </source>
</evidence>
<feature type="compositionally biased region" description="Basic and acidic residues" evidence="4">
    <location>
        <begin position="51"/>
        <end position="67"/>
    </location>
</feature>
<dbReference type="InterPro" id="IPR000152">
    <property type="entry name" value="EGF-type_Asp/Asn_hydroxyl_site"/>
</dbReference>
<evidence type="ECO:0000256" key="2">
    <source>
        <dbReference type="ARBA" id="ARBA00023157"/>
    </source>
</evidence>
<dbReference type="PANTHER" id="PTHR24033:SF232">
    <property type="entry name" value="LAMININ SUBUNIT GAMMA-2-RELATED"/>
    <property type="match status" value="1"/>
</dbReference>
<feature type="domain" description="EGF-like" evidence="5">
    <location>
        <begin position="1434"/>
        <end position="1471"/>
    </location>
</feature>
<comment type="caution">
    <text evidence="3">Lacks conserved residue(s) required for the propagation of feature annotation.</text>
</comment>
<organism evidence="6 7">
    <name type="scientific">Besnoitia besnoiti</name>
    <name type="common">Apicomplexan protozoan</name>
    <dbReference type="NCBI Taxonomy" id="94643"/>
    <lineage>
        <taxon>Eukaryota</taxon>
        <taxon>Sar</taxon>
        <taxon>Alveolata</taxon>
        <taxon>Apicomplexa</taxon>
        <taxon>Conoidasida</taxon>
        <taxon>Coccidia</taxon>
        <taxon>Eucoccidiorida</taxon>
        <taxon>Eimeriorina</taxon>
        <taxon>Sarcocystidae</taxon>
        <taxon>Besnoitia</taxon>
    </lineage>
</organism>
<dbReference type="Gene3D" id="2.90.20.10">
    <property type="entry name" value="Plasmodium vivax P25 domain"/>
    <property type="match status" value="8"/>
</dbReference>
<feature type="domain" description="EGF-like" evidence="5">
    <location>
        <begin position="93"/>
        <end position="131"/>
    </location>
</feature>
<dbReference type="SUPFAM" id="SSF57184">
    <property type="entry name" value="Growth factor receptor domain"/>
    <property type="match status" value="1"/>
</dbReference>
<keyword evidence="2 3" id="KW-1015">Disulfide bond</keyword>
<keyword evidence="1" id="KW-0677">Repeat</keyword>
<feature type="disulfide bond" evidence="3">
    <location>
        <begin position="1442"/>
        <end position="1459"/>
    </location>
</feature>
<feature type="domain" description="EGF-like" evidence="5">
    <location>
        <begin position="1608"/>
        <end position="1650"/>
    </location>
</feature>
<protein>
    <submittedName>
        <fullName evidence="6">EGF family domain-containing protein</fullName>
    </submittedName>
</protein>
<dbReference type="KEGG" id="bbes:BESB_076820"/>
<dbReference type="InterPro" id="IPR051830">
    <property type="entry name" value="NOTCH_homolog"/>
</dbReference>
<keyword evidence="7" id="KW-1185">Reference proteome</keyword>
<evidence type="ECO:0000313" key="7">
    <source>
        <dbReference type="Proteomes" id="UP000224006"/>
    </source>
</evidence>
<feature type="domain" description="EGF-like" evidence="5">
    <location>
        <begin position="1477"/>
        <end position="1519"/>
    </location>
</feature>
<feature type="domain" description="EGF-like" evidence="5">
    <location>
        <begin position="284"/>
        <end position="326"/>
    </location>
</feature>
<dbReference type="Gene3D" id="2.10.25.10">
    <property type="entry name" value="Laminin"/>
    <property type="match status" value="1"/>
</dbReference>
<feature type="domain" description="EGF-like" evidence="5">
    <location>
        <begin position="420"/>
        <end position="463"/>
    </location>
</feature>
<evidence type="ECO:0000313" key="6">
    <source>
        <dbReference type="EMBL" id="PFH33465.1"/>
    </source>
</evidence>
<feature type="domain" description="EGF-like" evidence="5">
    <location>
        <begin position="1213"/>
        <end position="1256"/>
    </location>
</feature>
<feature type="region of interest" description="Disordered" evidence="4">
    <location>
        <begin position="1878"/>
        <end position="1928"/>
    </location>
</feature>
<dbReference type="PROSITE" id="PS00010">
    <property type="entry name" value="ASX_HYDROXYL"/>
    <property type="match status" value="1"/>
</dbReference>
<dbReference type="PROSITE" id="PS01186">
    <property type="entry name" value="EGF_2"/>
    <property type="match status" value="9"/>
</dbReference>
<dbReference type="GeneID" id="40312608"/>